<feature type="region of interest" description="Disordered" evidence="1">
    <location>
        <begin position="277"/>
        <end position="328"/>
    </location>
</feature>
<reference evidence="3" key="1">
    <citation type="submission" date="2021-05" db="EMBL/GenBank/DDBJ databases">
        <authorList>
            <person name="Pietrasiak N."/>
            <person name="Ward R."/>
            <person name="Stajich J.E."/>
            <person name="Kurbessoian T."/>
        </authorList>
    </citation>
    <scope>NUCLEOTIDE SEQUENCE</scope>
    <source>
        <strain evidence="3">JT2-VF2</strain>
    </source>
</reference>
<feature type="transmembrane region" description="Helical" evidence="2">
    <location>
        <begin position="96"/>
        <end position="119"/>
    </location>
</feature>
<evidence type="ECO:0000256" key="1">
    <source>
        <dbReference type="SAM" id="MobiDB-lite"/>
    </source>
</evidence>
<evidence type="ECO:0000256" key="2">
    <source>
        <dbReference type="SAM" id="Phobius"/>
    </source>
</evidence>
<evidence type="ECO:0000313" key="4">
    <source>
        <dbReference type="Proteomes" id="UP000715781"/>
    </source>
</evidence>
<feature type="transmembrane region" description="Helical" evidence="2">
    <location>
        <begin position="139"/>
        <end position="164"/>
    </location>
</feature>
<keyword evidence="2" id="KW-1133">Transmembrane helix</keyword>
<dbReference type="Proteomes" id="UP000715781">
    <property type="component" value="Unassembled WGS sequence"/>
</dbReference>
<feature type="transmembrane region" description="Helical" evidence="2">
    <location>
        <begin position="58"/>
        <end position="84"/>
    </location>
</feature>
<organism evidence="3 4">
    <name type="scientific">Mojavia pulchra JT2-VF2</name>
    <dbReference type="NCBI Taxonomy" id="287848"/>
    <lineage>
        <taxon>Bacteria</taxon>
        <taxon>Bacillati</taxon>
        <taxon>Cyanobacteriota</taxon>
        <taxon>Cyanophyceae</taxon>
        <taxon>Nostocales</taxon>
        <taxon>Nostocaceae</taxon>
    </lineage>
</organism>
<feature type="transmembrane region" description="Helical" evidence="2">
    <location>
        <begin position="12"/>
        <end position="38"/>
    </location>
</feature>
<dbReference type="EMBL" id="JAHHHN010000029">
    <property type="protein sequence ID" value="MBW4565035.1"/>
    <property type="molecule type" value="Genomic_DNA"/>
</dbReference>
<keyword evidence="2" id="KW-0812">Transmembrane</keyword>
<accession>A0A951Q6F6</accession>
<sequence length="328" mass="35698">MANTSDFRLAAWGRWMLSTVIGFIVGGCIGTGAAFVAVPLMDIFIPLLPLPGANTQGAIGYILLGCAIAGAVVAGAVIGAFQWFVLQGWFERSRWWIGATAIGWAGIAVAITILTYTHVAGPVSQANGNVVQTSLWNNAGAIALSVSGVLIATLLMGICQSLALRFPWSKALLWIVMNVLEDVVSTIDELWHKYLRRFALEHWYRFAKQRLHWTQPQLSSTQAAERWSDLMPLLTWQLWLARVACIDSPLPWQPTQDKLSPGRVAQAFPLILAAIGTPAEPPKTRGKSPGRIPGHQPSPRPTYPTVKKRASKKPKTEESLNKADSTAA</sequence>
<name>A0A951Q6F6_9NOST</name>
<reference evidence="3" key="2">
    <citation type="journal article" date="2022" name="Microbiol. Resour. Announc.">
        <title>Metagenome Sequencing to Explore Phylogenomics of Terrestrial Cyanobacteria.</title>
        <authorList>
            <person name="Ward R.D."/>
            <person name="Stajich J.E."/>
            <person name="Johansen J.R."/>
            <person name="Huntemann M."/>
            <person name="Clum A."/>
            <person name="Foster B."/>
            <person name="Foster B."/>
            <person name="Roux S."/>
            <person name="Palaniappan K."/>
            <person name="Varghese N."/>
            <person name="Mukherjee S."/>
            <person name="Reddy T.B.K."/>
            <person name="Daum C."/>
            <person name="Copeland A."/>
            <person name="Chen I.A."/>
            <person name="Ivanova N.N."/>
            <person name="Kyrpides N.C."/>
            <person name="Shapiro N."/>
            <person name="Eloe-Fadrosh E.A."/>
            <person name="Pietrasiak N."/>
        </authorList>
    </citation>
    <scope>NUCLEOTIDE SEQUENCE</scope>
    <source>
        <strain evidence="3">JT2-VF2</strain>
    </source>
</reference>
<evidence type="ECO:0000313" key="3">
    <source>
        <dbReference type="EMBL" id="MBW4565035.1"/>
    </source>
</evidence>
<dbReference type="AlphaFoldDB" id="A0A951Q6F6"/>
<comment type="caution">
    <text evidence="3">The sequence shown here is derived from an EMBL/GenBank/DDBJ whole genome shotgun (WGS) entry which is preliminary data.</text>
</comment>
<keyword evidence="2" id="KW-0472">Membrane</keyword>
<proteinExistence type="predicted"/>
<gene>
    <name evidence="3" type="ORF">KME32_28825</name>
</gene>
<protein>
    <submittedName>
        <fullName evidence="3">Uncharacterized protein</fullName>
    </submittedName>
</protein>